<feature type="coiled-coil region" evidence="1">
    <location>
        <begin position="633"/>
        <end position="667"/>
    </location>
</feature>
<organism evidence="4 5">
    <name type="scientific">Arenimonas terrae</name>
    <dbReference type="NCBI Taxonomy" id="2546226"/>
    <lineage>
        <taxon>Bacteria</taxon>
        <taxon>Pseudomonadati</taxon>
        <taxon>Pseudomonadota</taxon>
        <taxon>Gammaproteobacteria</taxon>
        <taxon>Lysobacterales</taxon>
        <taxon>Lysobacteraceae</taxon>
        <taxon>Arenimonas</taxon>
    </lineage>
</organism>
<dbReference type="Gene3D" id="3.40.50.2000">
    <property type="entry name" value="Glycogen Phosphorylase B"/>
    <property type="match status" value="2"/>
</dbReference>
<evidence type="ECO:0000259" key="3">
    <source>
        <dbReference type="Pfam" id="PF00535"/>
    </source>
</evidence>
<dbReference type="EMBL" id="SMDR01000001">
    <property type="protein sequence ID" value="TNJ35419.1"/>
    <property type="molecule type" value="Genomic_DNA"/>
</dbReference>
<protein>
    <submittedName>
        <fullName evidence="4">Glycosyltransferase</fullName>
    </submittedName>
</protein>
<dbReference type="CDD" id="cd03801">
    <property type="entry name" value="GT4_PimA-like"/>
    <property type="match status" value="1"/>
</dbReference>
<evidence type="ECO:0000256" key="2">
    <source>
        <dbReference type="SAM" id="MobiDB-lite"/>
    </source>
</evidence>
<dbReference type="SUPFAM" id="SSF53448">
    <property type="entry name" value="Nucleotide-diphospho-sugar transferases"/>
    <property type="match status" value="1"/>
</dbReference>
<keyword evidence="5" id="KW-1185">Reference proteome</keyword>
<reference evidence="4 5" key="1">
    <citation type="submission" date="2019-03" db="EMBL/GenBank/DDBJ databases">
        <title>Arenimonas daejeonensis sp. nov., isolated from compost.</title>
        <authorList>
            <person name="Jeon C.O."/>
        </authorList>
    </citation>
    <scope>NUCLEOTIDE SEQUENCE [LARGE SCALE GENOMIC DNA]</scope>
    <source>
        <strain evidence="4 5">R29</strain>
    </source>
</reference>
<dbReference type="Proteomes" id="UP000305760">
    <property type="component" value="Unassembled WGS sequence"/>
</dbReference>
<evidence type="ECO:0000313" key="4">
    <source>
        <dbReference type="EMBL" id="TNJ35419.1"/>
    </source>
</evidence>
<accession>A0A5C4RWZ5</accession>
<dbReference type="OrthoDB" id="9807209at2"/>
<feature type="domain" description="Glycosyltransferase 2-like" evidence="3">
    <location>
        <begin position="805"/>
        <end position="939"/>
    </location>
</feature>
<dbReference type="CDD" id="cd04186">
    <property type="entry name" value="GT_2_like_c"/>
    <property type="match status" value="1"/>
</dbReference>
<dbReference type="PANTHER" id="PTHR43179:SF7">
    <property type="entry name" value="RHAMNOSYLTRANSFERASE WBBL"/>
    <property type="match status" value="1"/>
</dbReference>
<evidence type="ECO:0000313" key="5">
    <source>
        <dbReference type="Proteomes" id="UP000305760"/>
    </source>
</evidence>
<dbReference type="SUPFAM" id="SSF53756">
    <property type="entry name" value="UDP-Glycosyltransferase/glycogen phosphorylase"/>
    <property type="match status" value="2"/>
</dbReference>
<keyword evidence="1" id="KW-0175">Coiled coil</keyword>
<dbReference type="Pfam" id="PF00535">
    <property type="entry name" value="Glycos_transf_2"/>
    <property type="match status" value="1"/>
</dbReference>
<gene>
    <name evidence="4" type="ORF">E1B00_06595</name>
</gene>
<comment type="caution">
    <text evidence="4">The sequence shown here is derived from an EMBL/GenBank/DDBJ whole genome shotgun (WGS) entry which is preliminary data.</text>
</comment>
<proteinExistence type="predicted"/>
<dbReference type="Pfam" id="PF13692">
    <property type="entry name" value="Glyco_trans_1_4"/>
    <property type="match status" value="1"/>
</dbReference>
<feature type="region of interest" description="Disordered" evidence="2">
    <location>
        <begin position="775"/>
        <end position="800"/>
    </location>
</feature>
<dbReference type="InterPro" id="IPR029044">
    <property type="entry name" value="Nucleotide-diphossugar_trans"/>
</dbReference>
<keyword evidence="4" id="KW-0808">Transferase</keyword>
<dbReference type="PANTHER" id="PTHR43179">
    <property type="entry name" value="RHAMNOSYLTRANSFERASE WBBL"/>
    <property type="match status" value="1"/>
</dbReference>
<evidence type="ECO:0000256" key="1">
    <source>
        <dbReference type="SAM" id="Coils"/>
    </source>
</evidence>
<name>A0A5C4RWZ5_9GAMM</name>
<dbReference type="InterPro" id="IPR001173">
    <property type="entry name" value="Glyco_trans_2-like"/>
</dbReference>
<dbReference type="Gene3D" id="3.90.550.10">
    <property type="entry name" value="Spore Coat Polysaccharide Biosynthesis Protein SpsA, Chain A"/>
    <property type="match status" value="1"/>
</dbReference>
<sequence>MPRMDAPLLPVLSVWTVDGRSPSPVPTALERVPGNAATAQDALARARQQFPGRDVLLLRGDAVLPPDAVDRLLAAWADPAWDVLSPLDGRWTLVAEPLDDAARDALAWVHGEHAAFAWADWSPVCSLWRGAALGASTSPGAGRSALLPCLWVGPADPGGAAAPMPLPLVRLAERIGQAEHRPAVSAEKPTVLHVLHGWGGGAARFVRDLAAGDRERNHLVLVAHSGDDRPPFGKRLALHLDIDAPPLRQWPLSEPIADTAIHSAEVQAVLAEVLPQWRIGAVLVSSLIGHSLDVLRTGLPTAICTHDAYPLWPLLHDARDPGEHAFDVTTLAAELERIPQGHSFVFSRRDAGQWWELREAFVAAVADGGITFVAPSEFARRRLCAIAPALSARAWQVIPHGLAPFAAPAPARPPRPADAPLRVLVPGRLDGGKGEHLIAAMLDSLPPGIELILLGCGHAADRFAGRPGLQVQRDYRRDELPSWIERLAPDLALLPSTVPETFSYTLSEMLALGLPVLGASPGAPAERLRAGGGWGVAPDAAAVNAMLSRLAADRDLLQVPPAPPPADLAAMAASWRRALDIKPTPLRLPAADPQVLARLALESEAAAQHRRLVEGDSALAQADAELQRRADWAFALDREVAKLGERNARLEQQLAHSRDQHDQEIARLGEYILQLDHQLAEAHGYYQRDSTDLARQRDVAIRQRDDAVTRLARIEESHFWRLTALPRWLLGGLRGYTGAMVYHARHLRSLASRGLASLRSRGLRHTLQRLRERRRVPGSIDAAPNTRASGERPLRLPRPSRPRASIVVPAYNHLPVSLACLRALADSGDQTSFEVILVDDASSDSTPQVLPGIPGLRYHRNPHNLGFIGACNAGAEMARGEFLVFLNNDTTVQPGWLDALLATFDTHPDTGLAGSKLVYPDGRLQEAGGIVFADGSGWNYGRFEDPAHPRFNFVREVDYCSGASIALRRDLFLNLGGFDSHYAPAYYEDTDLAMRVREKGLKVRYQPASVVVHHEGISSGTDLNSGVKAYQVVNQKKFLARWGEVLARSHAPAGQDAGLASERGRIHQVLLLDACTPTPDRDSGSVRMLALLRLLRECGCAVAFFPENRAHDGAYTEALQQLGIEAWWHPHLGDVPRWLARHGRRFDTVIVSRHYVLSPLLPLLRLHAPQATIVFDTVDLHHLREQREAELSGDPAQQRVAARTRKVELGLIAQSDRTWVVSEAEKTLLAKELPEARVDVVSNIHDVRGAGPSFEQRAGLLFVGGYRHTPNVDAALWLANDILPRIRERLPDVELHLVGGDAPESVAALGALPGVTFHGYVPDLEPLLGASRVGLAPLRYGAGVKGKVNQSLAHGLPVVATRCAVEGMHLVDGEDVLVADDAEAFAEHVVRLHSDAVLWQRLAQGGLENTRRYFSAEPVRATLRELFGTPPAA</sequence>
<dbReference type="GO" id="GO:0016740">
    <property type="term" value="F:transferase activity"/>
    <property type="evidence" value="ECO:0007669"/>
    <property type="project" value="UniProtKB-KW"/>
</dbReference>